<dbReference type="PANTHER" id="PTHR34144:SF7">
    <property type="entry name" value="EXPORT PROTEIN (CAP59), PUTATIVE (AFU_ORTHOLOGUE AFUA_7G05020)-RELATED"/>
    <property type="match status" value="1"/>
</dbReference>
<dbReference type="EMBL" id="FJOG01000004">
    <property type="protein sequence ID" value="CZR54250.1"/>
    <property type="molecule type" value="Genomic_DNA"/>
</dbReference>
<accession>A0A1L7WN98</accession>
<keyword evidence="2" id="KW-1185">Reference proteome</keyword>
<dbReference type="Pfam" id="PF11735">
    <property type="entry name" value="CAP59_mtransfer"/>
    <property type="match status" value="1"/>
</dbReference>
<dbReference type="AlphaFoldDB" id="A0A1L7WN98"/>
<name>A0A1L7WN98_9HELO</name>
<dbReference type="Proteomes" id="UP000184330">
    <property type="component" value="Unassembled WGS sequence"/>
</dbReference>
<sequence length="453" mass="50977">MLSRSFKRRFLRPRTILLTLSLIFLFDTYFITSFRPLPTRVTTLPPNLQDRKIFIASIHRNSEYMLRLYWNTALLNLISTLGSKNVFVSILESGSQEDTKGALSDLEKKLNELGVANRIEVGVTVEEQAAWVLDVPEEGKRNGWIFTGRGEKGWEPRRIPYLADLRNRAMEPLLEAPLSGEGGTEQVRYDTVLWINDVVFTTEDVTTLLSTKAGDYAAACALDFSGNAELYYDTFALRDSSGLKTATSTWPYFRSASSIQSLRALLPIPVQSCWNGLIALDASPFYASPLPSPIASSPHQPLKFRGLPDSLAKSHLEASECCLIHSDNPLRSTKGIFLNPNVRVSYNATTYSKVNGGVEVKADIMDIVDGVPGGDGRLWPGSREMVRGMWGNRLVRWTGWMKSWSEEQVVRNRVRKWVRQGEVLGEKRDESEAGMECMVNEMQVLFENGWKHV</sequence>
<dbReference type="PANTHER" id="PTHR34144">
    <property type="entry name" value="CHROMOSOME 8, WHOLE GENOME SHOTGUN SEQUENCE"/>
    <property type="match status" value="1"/>
</dbReference>
<evidence type="ECO:0000313" key="1">
    <source>
        <dbReference type="EMBL" id="CZR54250.1"/>
    </source>
</evidence>
<gene>
    <name evidence="1" type="ORF">PAC_04133</name>
</gene>
<dbReference type="STRING" id="576137.A0A1L7WN98"/>
<evidence type="ECO:0000313" key="2">
    <source>
        <dbReference type="Proteomes" id="UP000184330"/>
    </source>
</evidence>
<dbReference type="OrthoDB" id="262547at2759"/>
<protein>
    <submittedName>
        <fullName evidence="1">Related to polysaccharide export protein (CAP59)</fullName>
    </submittedName>
</protein>
<reference evidence="1 2" key="1">
    <citation type="submission" date="2016-03" db="EMBL/GenBank/DDBJ databases">
        <authorList>
            <person name="Ploux O."/>
        </authorList>
    </citation>
    <scope>NUCLEOTIDE SEQUENCE [LARGE SCALE GENOMIC DNA]</scope>
    <source>
        <strain evidence="1 2">UAMH 11012</strain>
    </source>
</reference>
<proteinExistence type="predicted"/>
<dbReference type="InterPro" id="IPR021047">
    <property type="entry name" value="Mannosyltransferase_CMT1"/>
</dbReference>
<organism evidence="1 2">
    <name type="scientific">Phialocephala subalpina</name>
    <dbReference type="NCBI Taxonomy" id="576137"/>
    <lineage>
        <taxon>Eukaryota</taxon>
        <taxon>Fungi</taxon>
        <taxon>Dikarya</taxon>
        <taxon>Ascomycota</taxon>
        <taxon>Pezizomycotina</taxon>
        <taxon>Leotiomycetes</taxon>
        <taxon>Helotiales</taxon>
        <taxon>Mollisiaceae</taxon>
        <taxon>Phialocephala</taxon>
        <taxon>Phialocephala fortinii species complex</taxon>
    </lineage>
</organism>